<sequence length="218" mass="23500">MHNIVPAKDGEIPEAERRAASASGRACLLWTCSAGASNERNHGCTSLRCSACLMLERPRRARAPERRGRPCGTAPVWRRSRSPAHLLLGAAQTSAQSRRPMDGEIPEAERRAASASGRACLLWTCGAGASNERNHGCTSLRCSACLMLEATQLAALHTRHAQQARKELELVRRRAADSIRASSISTSQLCDLDSLIFVVRFCATCPTPDNAQAPAEPS</sequence>
<protein>
    <submittedName>
        <fullName evidence="1">G1601 protein</fullName>
    </submittedName>
</protein>
<accession>A0ABP1FLB4</accession>
<evidence type="ECO:0000313" key="2">
    <source>
        <dbReference type="Proteomes" id="UP001497392"/>
    </source>
</evidence>
<comment type="caution">
    <text evidence="1">The sequence shown here is derived from an EMBL/GenBank/DDBJ whole genome shotgun (WGS) entry which is preliminary data.</text>
</comment>
<gene>
    <name evidence="1" type="primary">g1601</name>
    <name evidence="1" type="ORF">VP750_LOCUS1370</name>
</gene>
<proteinExistence type="predicted"/>
<keyword evidence="2" id="KW-1185">Reference proteome</keyword>
<organism evidence="1 2">
    <name type="scientific">Coccomyxa viridis</name>
    <dbReference type="NCBI Taxonomy" id="1274662"/>
    <lineage>
        <taxon>Eukaryota</taxon>
        <taxon>Viridiplantae</taxon>
        <taxon>Chlorophyta</taxon>
        <taxon>core chlorophytes</taxon>
        <taxon>Trebouxiophyceae</taxon>
        <taxon>Trebouxiophyceae incertae sedis</taxon>
        <taxon>Coccomyxaceae</taxon>
        <taxon>Coccomyxa</taxon>
    </lineage>
</organism>
<dbReference type="EMBL" id="CAXHTA020000002">
    <property type="protein sequence ID" value="CAL5219711.1"/>
    <property type="molecule type" value="Genomic_DNA"/>
</dbReference>
<evidence type="ECO:0000313" key="1">
    <source>
        <dbReference type="EMBL" id="CAL5219711.1"/>
    </source>
</evidence>
<dbReference type="Proteomes" id="UP001497392">
    <property type="component" value="Unassembled WGS sequence"/>
</dbReference>
<reference evidence="1 2" key="1">
    <citation type="submission" date="2024-06" db="EMBL/GenBank/DDBJ databases">
        <authorList>
            <person name="Kraege A."/>
            <person name="Thomma B."/>
        </authorList>
    </citation>
    <scope>NUCLEOTIDE SEQUENCE [LARGE SCALE GENOMIC DNA]</scope>
</reference>
<name>A0ABP1FLB4_9CHLO</name>